<evidence type="ECO:0000313" key="2">
    <source>
        <dbReference type="Proteomes" id="UP000194153"/>
    </source>
</evidence>
<organism evidence="1 2">
    <name type="scientific">Geoanaerobacter pelophilus</name>
    <dbReference type="NCBI Taxonomy" id="60036"/>
    <lineage>
        <taxon>Bacteria</taxon>
        <taxon>Pseudomonadati</taxon>
        <taxon>Thermodesulfobacteriota</taxon>
        <taxon>Desulfuromonadia</taxon>
        <taxon>Geobacterales</taxon>
        <taxon>Geobacteraceae</taxon>
        <taxon>Geoanaerobacter</taxon>
    </lineage>
</organism>
<dbReference type="EMBL" id="BDQG01000001">
    <property type="protein sequence ID" value="GAW68850.1"/>
    <property type="molecule type" value="Genomic_DNA"/>
</dbReference>
<comment type="caution">
    <text evidence="1">The sequence shown here is derived from an EMBL/GenBank/DDBJ whole genome shotgun (WGS) entry which is preliminary data.</text>
</comment>
<name>A0ABQ0MP62_9BACT</name>
<keyword evidence="2" id="KW-1185">Reference proteome</keyword>
<evidence type="ECO:0000313" key="1">
    <source>
        <dbReference type="EMBL" id="GAW68850.1"/>
    </source>
</evidence>
<dbReference type="PROSITE" id="PS51257">
    <property type="entry name" value="PROKAR_LIPOPROTEIN"/>
    <property type="match status" value="1"/>
</dbReference>
<proteinExistence type="predicted"/>
<protein>
    <submittedName>
        <fullName evidence="1">Lipoprotein</fullName>
    </submittedName>
</protein>
<accession>A0ABQ0MP62</accession>
<keyword evidence="1" id="KW-0449">Lipoprotein</keyword>
<dbReference type="InterPro" id="IPR011042">
    <property type="entry name" value="6-blade_b-propeller_TolB-like"/>
</dbReference>
<reference evidence="2" key="2">
    <citation type="submission" date="2017-05" db="EMBL/GenBank/DDBJ databases">
        <title>Draft genome sequence of Geobacter pelophilus, a iron(III)-reducing bacteria.</title>
        <authorList>
            <person name="Aoyagi T."/>
            <person name="Koike H."/>
            <person name="Morita T."/>
            <person name="Sato Y."/>
            <person name="Habe H."/>
            <person name="Hori T."/>
        </authorList>
    </citation>
    <scope>NUCLEOTIDE SEQUENCE [LARGE SCALE GENOMIC DNA]</scope>
    <source>
        <strain evidence="2">Drf2</strain>
    </source>
</reference>
<reference evidence="1 2" key="1">
    <citation type="submission" date="2017-04" db="EMBL/GenBank/DDBJ databases">
        <authorList>
            <consortium name="Geobacter pelophilus Genome Sequencing"/>
            <person name="Aoyagi T."/>
            <person name="Koike H."/>
            <person name="Hori T."/>
        </authorList>
    </citation>
    <scope>NUCLEOTIDE SEQUENCE [LARGE SCALE GENOMIC DNA]</scope>
    <source>
        <strain evidence="1 2">Drf2</strain>
    </source>
</reference>
<dbReference type="Proteomes" id="UP000194153">
    <property type="component" value="Unassembled WGS sequence"/>
</dbReference>
<dbReference type="InterPro" id="IPR011659">
    <property type="entry name" value="WD40"/>
</dbReference>
<dbReference type="Pfam" id="PF07676">
    <property type="entry name" value="PD40"/>
    <property type="match status" value="1"/>
</dbReference>
<sequence length="463" mass="50756">MQWQVEKDQEMKGSMRVFFLAVSVLVSLSGCSKESEKPKDLSLLTTTTVIGEIAGRQEKDGAWGSQPVRNISQVEFASTGRGVFYIAEAAGQFHVVHNGKKGTPYTNILTPVLSPDGQRAAYQAYLDDKPRMVVDGREGEVAEELEVPFFSPDSRHSAYQAKIGGRWHFVVDGRKFPGHLTQHNQFGFSADSTKIAYVDSVDERAKPRLVVTDLNFKQQSVREATGATMVISEDKTRIAATSEIGGRQRVVELSFAKPDSVKEGRLYDSIKGLVISADGSSVAYLAEKGGTRVVVFNGEEKPFPAGDLVGPIILLPANKGIGFLTSSKGTCTLHHPFSGGAVEQRQYDEVGELAYSKDGGYVYLGRKETPGRSGRSIFVVVNGKEGPKFDKVIKPTFSPDGQRVVYRVRQDGKRFMVVSDLNGKIVRQDPEYEMVFPPVFSADGKLAYGVKDGAKLVWKVEKL</sequence>
<gene>
    <name evidence="1" type="ORF">GPEL0_01f5381</name>
</gene>
<dbReference type="SUPFAM" id="SSF82171">
    <property type="entry name" value="DPP6 N-terminal domain-like"/>
    <property type="match status" value="1"/>
</dbReference>
<dbReference type="Gene3D" id="2.120.10.30">
    <property type="entry name" value="TolB, C-terminal domain"/>
    <property type="match status" value="2"/>
</dbReference>